<dbReference type="Pfam" id="PF03006">
    <property type="entry name" value="HlyIII"/>
    <property type="match status" value="1"/>
</dbReference>
<feature type="transmembrane region" description="Helical" evidence="8">
    <location>
        <begin position="143"/>
        <end position="162"/>
    </location>
</feature>
<accession>A0A7I8W9P6</accession>
<dbReference type="PANTHER" id="PTHR20855">
    <property type="entry name" value="ADIPOR/PROGESTIN RECEPTOR-RELATED"/>
    <property type="match status" value="1"/>
</dbReference>
<keyword evidence="10" id="KW-1185">Reference proteome</keyword>
<proteinExistence type="inferred from homology"/>
<feature type="binding site" evidence="6">
    <location>
        <position position="194"/>
    </location>
    <ligand>
        <name>Zn(2+)</name>
        <dbReference type="ChEBI" id="CHEBI:29105"/>
    </ligand>
</feature>
<evidence type="ECO:0000256" key="4">
    <source>
        <dbReference type="ARBA" id="ARBA00022989"/>
    </source>
</evidence>
<dbReference type="InterPro" id="IPR004254">
    <property type="entry name" value="AdipoR/HlyIII-related"/>
</dbReference>
<feature type="compositionally biased region" description="Polar residues" evidence="7">
    <location>
        <begin position="1"/>
        <end position="21"/>
    </location>
</feature>
<feature type="transmembrane region" description="Helical" evidence="8">
    <location>
        <begin position="174"/>
        <end position="197"/>
    </location>
</feature>
<evidence type="ECO:0000256" key="6">
    <source>
        <dbReference type="PIRSR" id="PIRSR604254-1"/>
    </source>
</evidence>
<feature type="region of interest" description="Disordered" evidence="7">
    <location>
        <begin position="1"/>
        <end position="36"/>
    </location>
</feature>
<evidence type="ECO:0000256" key="7">
    <source>
        <dbReference type="SAM" id="MobiDB-lite"/>
    </source>
</evidence>
<evidence type="ECO:0000256" key="2">
    <source>
        <dbReference type="ARBA" id="ARBA00007018"/>
    </source>
</evidence>
<dbReference type="OrthoDB" id="5585746at2759"/>
<keyword evidence="5 8" id="KW-0472">Membrane</keyword>
<sequence length="382" mass="43229">MTNFTESTLSPTEEEQSSYPLSESADGDDERDDNNYDWSSEFLRKRCVSTGVSSILDPPPFADSDNEDDKGISFLKNTQNAVDQAETLVRRVWHKSWRVVYHSHLPKWLQDNNFLVGGHRPPLESFRACFQSVFRVHTETGNIWTHLFGCIAFIGITISFLARPSIEIQWQEKAIFSTFFMGAILCMLFSTLFHTVYCHSESVGRLFNKLDYCGIALLTIGSFVPWLYYSFYCTTAPKISYITLILVLGTACIVVSMWDKFAQPKFRPVRAGVFIGLGLSGVIPAMHYVLVEGIERAINVAAMGWLVLMAALYIGGALIYAFRIPERLWPGKFDIWFQSHQIFHVFVVAAAFVHYHGISKIARHRLSFGECLAADESGNLIL</sequence>
<feature type="transmembrane region" description="Helical" evidence="8">
    <location>
        <begin position="241"/>
        <end position="258"/>
    </location>
</feature>
<dbReference type="EMBL" id="CAJFCJ010000023">
    <property type="protein sequence ID" value="CAD5124831.1"/>
    <property type="molecule type" value="Genomic_DNA"/>
</dbReference>
<dbReference type="GO" id="GO:0005886">
    <property type="term" value="C:plasma membrane"/>
    <property type="evidence" value="ECO:0007669"/>
    <property type="project" value="TreeGrafter"/>
</dbReference>
<keyword evidence="6" id="KW-0479">Metal-binding</keyword>
<feature type="binding site" evidence="6">
    <location>
        <position position="340"/>
    </location>
    <ligand>
        <name>Zn(2+)</name>
        <dbReference type="ChEBI" id="CHEBI:29105"/>
    </ligand>
</feature>
<gene>
    <name evidence="9" type="ORF">DGYR_LOCUS12314</name>
</gene>
<dbReference type="AlphaFoldDB" id="A0A7I8W9P6"/>
<name>A0A7I8W9P6_9ANNE</name>
<dbReference type="PANTHER" id="PTHR20855:SF52">
    <property type="entry name" value="ADIPONECTIN RECEPTOR PROTEIN"/>
    <property type="match status" value="1"/>
</dbReference>
<feature type="binding site" evidence="6">
    <location>
        <position position="344"/>
    </location>
    <ligand>
        <name>Zn(2+)</name>
        <dbReference type="ChEBI" id="CHEBI:29105"/>
    </ligand>
</feature>
<evidence type="ECO:0000256" key="5">
    <source>
        <dbReference type="ARBA" id="ARBA00023136"/>
    </source>
</evidence>
<evidence type="ECO:0000256" key="3">
    <source>
        <dbReference type="ARBA" id="ARBA00022692"/>
    </source>
</evidence>
<feature type="transmembrane region" description="Helical" evidence="8">
    <location>
        <begin position="209"/>
        <end position="229"/>
    </location>
</feature>
<reference evidence="9 10" key="1">
    <citation type="submission" date="2020-08" db="EMBL/GenBank/DDBJ databases">
        <authorList>
            <person name="Hejnol A."/>
        </authorList>
    </citation>
    <scope>NUCLEOTIDE SEQUENCE [LARGE SCALE GENOMIC DNA]</scope>
</reference>
<evidence type="ECO:0000256" key="1">
    <source>
        <dbReference type="ARBA" id="ARBA00004141"/>
    </source>
</evidence>
<dbReference type="GO" id="GO:0038023">
    <property type="term" value="F:signaling receptor activity"/>
    <property type="evidence" value="ECO:0007669"/>
    <property type="project" value="TreeGrafter"/>
</dbReference>
<comment type="subcellular location">
    <subcellularLocation>
        <location evidence="1">Membrane</location>
        <topology evidence="1">Multi-pass membrane protein</topology>
    </subcellularLocation>
</comment>
<feature type="transmembrane region" description="Helical" evidence="8">
    <location>
        <begin position="342"/>
        <end position="358"/>
    </location>
</feature>
<protein>
    <submittedName>
        <fullName evidence="9">Uncharacterized protein</fullName>
    </submittedName>
</protein>
<organism evidence="9 10">
    <name type="scientific">Dimorphilus gyrociliatus</name>
    <dbReference type="NCBI Taxonomy" id="2664684"/>
    <lineage>
        <taxon>Eukaryota</taxon>
        <taxon>Metazoa</taxon>
        <taxon>Spiralia</taxon>
        <taxon>Lophotrochozoa</taxon>
        <taxon>Annelida</taxon>
        <taxon>Polychaeta</taxon>
        <taxon>Polychaeta incertae sedis</taxon>
        <taxon>Dinophilidae</taxon>
        <taxon>Dimorphilus</taxon>
    </lineage>
</organism>
<keyword evidence="4 8" id="KW-1133">Transmembrane helix</keyword>
<keyword evidence="6" id="KW-0862">Zinc</keyword>
<keyword evidence="3 8" id="KW-0812">Transmembrane</keyword>
<comment type="similarity">
    <text evidence="2">Belongs to the ADIPOR family.</text>
</comment>
<feature type="transmembrane region" description="Helical" evidence="8">
    <location>
        <begin position="302"/>
        <end position="322"/>
    </location>
</feature>
<comment type="caution">
    <text evidence="9">The sequence shown here is derived from an EMBL/GenBank/DDBJ whole genome shotgun (WGS) entry which is preliminary data.</text>
</comment>
<evidence type="ECO:0000313" key="10">
    <source>
        <dbReference type="Proteomes" id="UP000549394"/>
    </source>
</evidence>
<feature type="transmembrane region" description="Helical" evidence="8">
    <location>
        <begin position="270"/>
        <end position="290"/>
    </location>
</feature>
<evidence type="ECO:0000313" key="9">
    <source>
        <dbReference type="EMBL" id="CAD5124831.1"/>
    </source>
</evidence>
<dbReference type="GO" id="GO:0033211">
    <property type="term" value="P:adiponectin-activated signaling pathway"/>
    <property type="evidence" value="ECO:0007669"/>
    <property type="project" value="TreeGrafter"/>
</dbReference>
<dbReference type="Proteomes" id="UP000549394">
    <property type="component" value="Unassembled WGS sequence"/>
</dbReference>
<dbReference type="GO" id="GO:0046872">
    <property type="term" value="F:metal ion binding"/>
    <property type="evidence" value="ECO:0007669"/>
    <property type="project" value="UniProtKB-KW"/>
</dbReference>
<evidence type="ECO:0000256" key="8">
    <source>
        <dbReference type="SAM" id="Phobius"/>
    </source>
</evidence>